<evidence type="ECO:0000256" key="1">
    <source>
        <dbReference type="ARBA" id="ARBA00022801"/>
    </source>
</evidence>
<dbReference type="SUPFAM" id="SSF63817">
    <property type="entry name" value="Sortase"/>
    <property type="match status" value="1"/>
</dbReference>
<keyword evidence="1" id="KW-0378">Hydrolase</keyword>
<dbReference type="NCBIfam" id="TIGR01076">
    <property type="entry name" value="sortase_fam"/>
    <property type="match status" value="1"/>
</dbReference>
<dbReference type="CDD" id="cd05828">
    <property type="entry name" value="Sortase_D_1"/>
    <property type="match status" value="1"/>
</dbReference>
<organism evidence="2 3">
    <name type="scientific">Sulfobacillus thermotolerans</name>
    <dbReference type="NCBI Taxonomy" id="338644"/>
    <lineage>
        <taxon>Bacteria</taxon>
        <taxon>Bacillati</taxon>
        <taxon>Bacillota</taxon>
        <taxon>Clostridia</taxon>
        <taxon>Eubacteriales</taxon>
        <taxon>Clostridiales Family XVII. Incertae Sedis</taxon>
        <taxon>Sulfobacillus</taxon>
    </lineage>
</organism>
<dbReference type="Pfam" id="PF04203">
    <property type="entry name" value="Sortase"/>
    <property type="match status" value="1"/>
</dbReference>
<proteinExistence type="predicted"/>
<dbReference type="InterPro" id="IPR023365">
    <property type="entry name" value="Sortase_dom-sf"/>
</dbReference>
<dbReference type="Proteomes" id="UP000325292">
    <property type="component" value="Chromosome"/>
</dbReference>
<evidence type="ECO:0008006" key="4">
    <source>
        <dbReference type="Google" id="ProtNLM"/>
    </source>
</evidence>
<sequence length="289" mass="31207">MDIIRIPKLDLTAPVLQGIQDAVLNVAVGHLPTSVNPGRPGLSVLAGHDVTWFRHINRLKPGDVIVVQGRTHTYTFHVTHSTVVHVGAPVYNTPGPSIVLEACYPLNALYLTPYRYLVWASLVKETGQRQMPSVPANTQYIPQGIPSAVAAQGLTLATNDLPMGHLTILGQPSATWKQSNAPLNAADATTTLFIAALHIAHANNARWWHQLAPSVPYATIMPLVTGQITKYLSLVNEIENVQGTNLKDTEIRLTVEITGGIAPGIYQVEAATLANSQKITLTAFNLYSP</sequence>
<dbReference type="EMBL" id="CP019454">
    <property type="protein sequence ID" value="AUW94235.1"/>
    <property type="molecule type" value="Genomic_DNA"/>
</dbReference>
<evidence type="ECO:0000313" key="2">
    <source>
        <dbReference type="EMBL" id="AUW94235.1"/>
    </source>
</evidence>
<protein>
    <recommendedName>
        <fullName evidence="4">Sortase</fullName>
    </recommendedName>
</protein>
<dbReference type="InterPro" id="IPR041999">
    <property type="entry name" value="Sortase_D_1"/>
</dbReference>
<evidence type="ECO:0000313" key="3">
    <source>
        <dbReference type="Proteomes" id="UP000325292"/>
    </source>
</evidence>
<dbReference type="InterPro" id="IPR005754">
    <property type="entry name" value="Sortase"/>
</dbReference>
<accession>A0ABM6RS46</accession>
<gene>
    <name evidence="2" type="ORF">BXT84_09985</name>
</gene>
<dbReference type="Gene3D" id="2.40.260.10">
    <property type="entry name" value="Sortase"/>
    <property type="match status" value="1"/>
</dbReference>
<reference evidence="2 3" key="1">
    <citation type="journal article" date="2019" name="Sci. Rep.">
        <title>Sulfobacillus thermotolerans: new insights into resistance and metabolic capacities of acidophilic chemolithotrophs.</title>
        <authorList>
            <person name="Panyushkina A.E."/>
            <person name="Babenko V.V."/>
            <person name="Nikitina A.S."/>
            <person name="Selezneva O.V."/>
            <person name="Tsaplina I.A."/>
            <person name="Letarova M.A."/>
            <person name="Kostryukova E.S."/>
            <person name="Letarov A.V."/>
        </authorList>
    </citation>
    <scope>NUCLEOTIDE SEQUENCE [LARGE SCALE GENOMIC DNA]</scope>
    <source>
        <strain evidence="2 3">Kr1</strain>
    </source>
</reference>
<keyword evidence="3" id="KW-1185">Reference proteome</keyword>
<name>A0ABM6RS46_9FIRM</name>